<comment type="caution">
    <text evidence="1">The sequence shown here is derived from an EMBL/GenBank/DDBJ whole genome shotgun (WGS) entry which is preliminary data.</text>
</comment>
<sequence>MVELLAQPRWADAAQALISGCVDLGPRQEGAVALMEAVCVGLGDQLYPAFLRVLTEVNQRGEYAARAAVAQTLMQSLSQGRLPSGSRAAWGAVPSGALRRSLGPIEYLCLAAWPQRGSAELSPAQFQTLAGAVLELMDCDPDARSRYADHLCAVADDPLDGTLPREVRAALRALAERWREHPDASQACAAFVNGLLRARPA</sequence>
<evidence type="ECO:0000313" key="1">
    <source>
        <dbReference type="EMBL" id="MDR7333383.1"/>
    </source>
</evidence>
<gene>
    <name evidence="1" type="ORF">J2X21_002517</name>
</gene>
<dbReference type="EMBL" id="JAVDXV010000004">
    <property type="protein sequence ID" value="MDR7333383.1"/>
    <property type="molecule type" value="Genomic_DNA"/>
</dbReference>
<dbReference type="Proteomes" id="UP001180825">
    <property type="component" value="Unassembled WGS sequence"/>
</dbReference>
<organism evidence="1 2">
    <name type="scientific">Roseateles asaccharophilus</name>
    <dbReference type="NCBI Taxonomy" id="582607"/>
    <lineage>
        <taxon>Bacteria</taxon>
        <taxon>Pseudomonadati</taxon>
        <taxon>Pseudomonadota</taxon>
        <taxon>Betaproteobacteria</taxon>
        <taxon>Burkholderiales</taxon>
        <taxon>Sphaerotilaceae</taxon>
        <taxon>Roseateles</taxon>
    </lineage>
</organism>
<evidence type="ECO:0000313" key="2">
    <source>
        <dbReference type="Proteomes" id="UP001180825"/>
    </source>
</evidence>
<protein>
    <submittedName>
        <fullName evidence="1">Uncharacterized protein</fullName>
    </submittedName>
</protein>
<name>A0ABU2A861_9BURK</name>
<keyword evidence="2" id="KW-1185">Reference proteome</keyword>
<proteinExistence type="predicted"/>
<accession>A0ABU2A861</accession>
<dbReference type="RefSeq" id="WP_310328901.1">
    <property type="nucleotide sequence ID" value="NZ_JAVDXV010000004.1"/>
</dbReference>
<reference evidence="1 2" key="1">
    <citation type="submission" date="2023-07" db="EMBL/GenBank/DDBJ databases">
        <title>Sorghum-associated microbial communities from plants grown in Nebraska, USA.</title>
        <authorList>
            <person name="Schachtman D."/>
        </authorList>
    </citation>
    <scope>NUCLEOTIDE SEQUENCE [LARGE SCALE GENOMIC DNA]</scope>
    <source>
        <strain evidence="1 2">BE316</strain>
    </source>
</reference>